<accession>A0ABQ6IVZ9</accession>
<proteinExistence type="predicted"/>
<feature type="region of interest" description="Disordered" evidence="2">
    <location>
        <begin position="25"/>
        <end position="74"/>
    </location>
</feature>
<dbReference type="InterPro" id="IPR000253">
    <property type="entry name" value="FHA_dom"/>
</dbReference>
<gene>
    <name evidence="4" type="ORF">GCM10025883_33720</name>
</gene>
<dbReference type="SMART" id="SM00240">
    <property type="entry name" value="FHA"/>
    <property type="match status" value="1"/>
</dbReference>
<name>A0ABQ6IVZ9_9MICO</name>
<reference evidence="5" key="1">
    <citation type="journal article" date="2019" name="Int. J. Syst. Evol. Microbiol.">
        <title>The Global Catalogue of Microorganisms (GCM) 10K type strain sequencing project: providing services to taxonomists for standard genome sequencing and annotation.</title>
        <authorList>
            <consortium name="The Broad Institute Genomics Platform"/>
            <consortium name="The Broad Institute Genome Sequencing Center for Infectious Disease"/>
            <person name="Wu L."/>
            <person name="Ma J."/>
        </authorList>
    </citation>
    <scope>NUCLEOTIDE SEQUENCE [LARGE SCALE GENOMIC DNA]</scope>
    <source>
        <strain evidence="5">NBRC 113072</strain>
    </source>
</reference>
<dbReference type="Pfam" id="PF00498">
    <property type="entry name" value="FHA"/>
    <property type="match status" value="1"/>
</dbReference>
<organism evidence="4 5">
    <name type="scientific">Mobilicoccus caccae</name>
    <dbReference type="NCBI Taxonomy" id="1859295"/>
    <lineage>
        <taxon>Bacteria</taxon>
        <taxon>Bacillati</taxon>
        <taxon>Actinomycetota</taxon>
        <taxon>Actinomycetes</taxon>
        <taxon>Micrococcales</taxon>
        <taxon>Dermatophilaceae</taxon>
        <taxon>Mobilicoccus</taxon>
    </lineage>
</organism>
<dbReference type="SUPFAM" id="SSF49879">
    <property type="entry name" value="SMAD/FHA domain"/>
    <property type="match status" value="1"/>
</dbReference>
<dbReference type="Gene3D" id="2.60.200.20">
    <property type="match status" value="1"/>
</dbReference>
<evidence type="ECO:0000313" key="5">
    <source>
        <dbReference type="Proteomes" id="UP001157126"/>
    </source>
</evidence>
<dbReference type="InterPro" id="IPR008984">
    <property type="entry name" value="SMAD_FHA_dom_sf"/>
</dbReference>
<evidence type="ECO:0000256" key="2">
    <source>
        <dbReference type="SAM" id="MobiDB-lite"/>
    </source>
</evidence>
<keyword evidence="1" id="KW-0597">Phosphoprotein</keyword>
<keyword evidence="5" id="KW-1185">Reference proteome</keyword>
<evidence type="ECO:0000259" key="3">
    <source>
        <dbReference type="PROSITE" id="PS50006"/>
    </source>
</evidence>
<dbReference type="PROSITE" id="PS50006">
    <property type="entry name" value="FHA_DOMAIN"/>
    <property type="match status" value="1"/>
</dbReference>
<sequence>MNAEDNLFCEVCGFDFTTGVMPRVEGGEPSFLPPVVPAHQTVDDTGPEEQTDSAGPDDAAGQDDAGEPAAIDQVGAGLEIDVADPDVADADVAEADVAEADVAAADTDLPAPEGEPADAEPAEDPGAVEPAAPAPVPDPVHAAPKPVNRPPSREVAGDWVVEVWIDPDWYGVQDTDEPCPSPAPPEIVRITGSDALIGRRSRSSVPDVDCGVDSAVSRKQALLTSDGRRWWIEDLDSSNGTWVGPAIGPLPSAPVTGRTEIDADDRIYVGAWTRLVLRPATPSEVEADSY</sequence>
<dbReference type="EMBL" id="BSUO01000001">
    <property type="protein sequence ID" value="GMA41327.1"/>
    <property type="molecule type" value="Genomic_DNA"/>
</dbReference>
<comment type="caution">
    <text evidence="4">The sequence shown here is derived from an EMBL/GenBank/DDBJ whole genome shotgun (WGS) entry which is preliminary data.</text>
</comment>
<evidence type="ECO:0000256" key="1">
    <source>
        <dbReference type="ARBA" id="ARBA00022553"/>
    </source>
</evidence>
<feature type="region of interest" description="Disordered" evidence="2">
    <location>
        <begin position="104"/>
        <end position="154"/>
    </location>
</feature>
<feature type="domain" description="FHA" evidence="3">
    <location>
        <begin position="195"/>
        <end position="243"/>
    </location>
</feature>
<dbReference type="Proteomes" id="UP001157126">
    <property type="component" value="Unassembled WGS sequence"/>
</dbReference>
<protein>
    <recommendedName>
        <fullName evidence="3">FHA domain-containing protein</fullName>
    </recommendedName>
</protein>
<dbReference type="CDD" id="cd00060">
    <property type="entry name" value="FHA"/>
    <property type="match status" value="1"/>
</dbReference>
<evidence type="ECO:0000313" key="4">
    <source>
        <dbReference type="EMBL" id="GMA41327.1"/>
    </source>
</evidence>
<feature type="compositionally biased region" description="Low complexity" evidence="2">
    <location>
        <begin position="104"/>
        <end position="114"/>
    </location>
</feature>